<evidence type="ECO:0008006" key="2">
    <source>
        <dbReference type="Google" id="ProtNLM"/>
    </source>
</evidence>
<reference evidence="1" key="1">
    <citation type="submission" date="2019-08" db="EMBL/GenBank/DDBJ databases">
        <authorList>
            <person name="Kucharzyk K."/>
            <person name="Murdoch R.W."/>
            <person name="Higgins S."/>
            <person name="Loffler F."/>
        </authorList>
    </citation>
    <scope>NUCLEOTIDE SEQUENCE</scope>
</reference>
<protein>
    <recommendedName>
        <fullName evidence="2">Lipoprotein</fullName>
    </recommendedName>
</protein>
<evidence type="ECO:0000313" key="1">
    <source>
        <dbReference type="EMBL" id="MPM55252.1"/>
    </source>
</evidence>
<name>A0A645APQ4_9ZZZZ</name>
<comment type="caution">
    <text evidence="1">The sequence shown here is derived from an EMBL/GenBank/DDBJ whole genome shotgun (WGS) entry which is preliminary data.</text>
</comment>
<accession>A0A645APQ4</accession>
<dbReference type="PROSITE" id="PS51257">
    <property type="entry name" value="PROKAR_LIPOPROTEIN"/>
    <property type="match status" value="1"/>
</dbReference>
<gene>
    <name evidence="1" type="ORF">SDC9_102045</name>
</gene>
<dbReference type="EMBL" id="VSSQ01015186">
    <property type="protein sequence ID" value="MPM55252.1"/>
    <property type="molecule type" value="Genomic_DNA"/>
</dbReference>
<proteinExistence type="predicted"/>
<organism evidence="1">
    <name type="scientific">bioreactor metagenome</name>
    <dbReference type="NCBI Taxonomy" id="1076179"/>
    <lineage>
        <taxon>unclassified sequences</taxon>
        <taxon>metagenomes</taxon>
        <taxon>ecological metagenomes</taxon>
    </lineage>
</organism>
<dbReference type="AlphaFoldDB" id="A0A645APQ4"/>
<sequence>MECRVKGGIKLKRLSVLIISLCLLFSVGCNNKESKKEVVEEGKSTPSVNLIIISDSKYFTQSEFINEKNKDDGYYKQSYKYEDIKFTLERMKHKEYSDFPVYIENKDIYDLKHNDQSINDEMSMNLSYPALKATYKTKIDGKEAFNEDILVSTEQWDFRIHLETNMENYNNNANIIDSIVKGIKIEEVS</sequence>